<evidence type="ECO:0000313" key="3">
    <source>
        <dbReference type="Proteomes" id="UP000053105"/>
    </source>
</evidence>
<dbReference type="AlphaFoldDB" id="A0A0M9A1T6"/>
<dbReference type="Proteomes" id="UP000053105">
    <property type="component" value="Unassembled WGS sequence"/>
</dbReference>
<protein>
    <submittedName>
        <fullName evidence="2">Uncharacterized protein</fullName>
    </submittedName>
</protein>
<evidence type="ECO:0000256" key="1">
    <source>
        <dbReference type="SAM" id="MobiDB-lite"/>
    </source>
</evidence>
<keyword evidence="3" id="KW-1185">Reference proteome</keyword>
<sequence length="488" mass="55807">MGDHYHFNNSHFTSSLLSSIDYRHRGPSFSYRFEIHTNYKFPYHSVASRNHRMEKRNCKVFINPGCSWEGGREKGKAIAFRLGLRLISGTDGNATPYPRRLLLQLPARLDGPSVLAVLPPSERYLHVSSELQAAESMEMLRTLRLENKVLKFLEGTVKYLKTLDAAGKEEEKETHGSDSLPQTLRPRIPQIRVSNTRLAQAANGCAPSVDVLPIFDVKQQSVRNPARMGDRPKELVTYEPISKRSEGLFKALFTGFETIRLRTTTVRNEFQLSVFLVKTTFPQKEISTKYWLVLIPDDLRCAFTPERKLDSIARMEHLLITDDILSQGDGMHDGRIDRFDIDEKEKVAFRLGVTAQDSSSVGLMAATPYLRRLLLQLPARLDGPCILAVLPHSALFKRRRSAGLRCEARSHLRLVLFSSNQIKQLPTHTLSILRNINRANVDITMLIDTLIRISFSKKHFCFHYYWMLCRKAMSRNSSRTKDYQLSVT</sequence>
<proteinExistence type="predicted"/>
<feature type="compositionally biased region" description="Basic and acidic residues" evidence="1">
    <location>
        <begin position="166"/>
        <end position="176"/>
    </location>
</feature>
<accession>A0A0M9A1T6</accession>
<reference evidence="2 3" key="1">
    <citation type="submission" date="2015-07" db="EMBL/GenBank/DDBJ databases">
        <title>The genome of Melipona quadrifasciata.</title>
        <authorList>
            <person name="Pan H."/>
            <person name="Kapheim K."/>
        </authorList>
    </citation>
    <scope>NUCLEOTIDE SEQUENCE [LARGE SCALE GENOMIC DNA]</scope>
    <source>
        <strain evidence="2">0111107301</strain>
        <tissue evidence="2">Whole body</tissue>
    </source>
</reference>
<dbReference type="EMBL" id="KQ435794">
    <property type="protein sequence ID" value="KOX74079.1"/>
    <property type="molecule type" value="Genomic_DNA"/>
</dbReference>
<evidence type="ECO:0000313" key="2">
    <source>
        <dbReference type="EMBL" id="KOX74079.1"/>
    </source>
</evidence>
<name>A0A0M9A1T6_9HYME</name>
<organism evidence="2 3">
    <name type="scientific">Melipona quadrifasciata</name>
    <dbReference type="NCBI Taxonomy" id="166423"/>
    <lineage>
        <taxon>Eukaryota</taxon>
        <taxon>Metazoa</taxon>
        <taxon>Ecdysozoa</taxon>
        <taxon>Arthropoda</taxon>
        <taxon>Hexapoda</taxon>
        <taxon>Insecta</taxon>
        <taxon>Pterygota</taxon>
        <taxon>Neoptera</taxon>
        <taxon>Endopterygota</taxon>
        <taxon>Hymenoptera</taxon>
        <taxon>Apocrita</taxon>
        <taxon>Aculeata</taxon>
        <taxon>Apoidea</taxon>
        <taxon>Anthophila</taxon>
        <taxon>Apidae</taxon>
        <taxon>Melipona</taxon>
    </lineage>
</organism>
<gene>
    <name evidence="2" type="ORF">WN51_14159</name>
</gene>
<feature type="region of interest" description="Disordered" evidence="1">
    <location>
        <begin position="166"/>
        <end position="185"/>
    </location>
</feature>